<dbReference type="SUPFAM" id="SSF55073">
    <property type="entry name" value="Nucleotide cyclase"/>
    <property type="match status" value="1"/>
</dbReference>
<sequence>MALVNRLAQKPLANTDIEYVLEKTIAKIGRLLQGGFGSASTEIISKNMNGTGELNVMVPGKNISSIFGYEMRGLCDPENKFIIDAAERSKKRADIGVPLNATGTRPRTISPQGLVDSVLVAVLRMRVEVYLAGGRFQVYWTNKMLQEKFDNHIHVAMGFGLHIGWAVEGAIGSKFKIHASYLISNINMAARLENTTGQFQCDLIRVVHERTGPIVKSYCRKVDRTLATALTSDPNGVHMPMDFEQFPCDAAARHPARLFHGLSRRHAALLGRKWDGLARAHGRLPRRPTDALFKTLARESSDPNGDFACPTWWKKGFRQLTEKYRCFWLSI</sequence>
<gene>
    <name evidence="2" type="primary">Aste57867_23536</name>
    <name evidence="1" type="ORF">As57867_023465</name>
    <name evidence="2" type="ORF">ASTE57867_23536</name>
</gene>
<proteinExistence type="predicted"/>
<dbReference type="OrthoDB" id="60033at2759"/>
<dbReference type="Gene3D" id="3.30.70.1230">
    <property type="entry name" value="Nucleotide cyclase"/>
    <property type="match status" value="1"/>
</dbReference>
<reference evidence="2 3" key="1">
    <citation type="submission" date="2019-03" db="EMBL/GenBank/DDBJ databases">
        <authorList>
            <person name="Gaulin E."/>
            <person name="Dumas B."/>
        </authorList>
    </citation>
    <scope>NUCLEOTIDE SEQUENCE [LARGE SCALE GENOMIC DNA]</scope>
    <source>
        <strain evidence="2">CBS 568.67</strain>
    </source>
</reference>
<evidence type="ECO:0000313" key="2">
    <source>
        <dbReference type="EMBL" id="VFU00181.1"/>
    </source>
</evidence>
<reference evidence="1" key="2">
    <citation type="submission" date="2019-06" db="EMBL/GenBank/DDBJ databases">
        <title>Genomics analysis of Aphanomyces spp. identifies a new class of oomycete effector associated with host adaptation.</title>
        <authorList>
            <person name="Gaulin E."/>
        </authorList>
    </citation>
    <scope>NUCLEOTIDE SEQUENCE</scope>
    <source>
        <strain evidence="1">CBS 578.67</strain>
    </source>
</reference>
<accession>A0A485LMX3</accession>
<evidence type="ECO:0000313" key="1">
    <source>
        <dbReference type="EMBL" id="KAF0684486.1"/>
    </source>
</evidence>
<dbReference type="AlphaFoldDB" id="A0A485LMX3"/>
<name>A0A485LMX3_9STRA</name>
<dbReference type="EMBL" id="CAADRA010007305">
    <property type="protein sequence ID" value="VFU00181.1"/>
    <property type="molecule type" value="Genomic_DNA"/>
</dbReference>
<evidence type="ECO:0000313" key="3">
    <source>
        <dbReference type="Proteomes" id="UP000332933"/>
    </source>
</evidence>
<dbReference type="InterPro" id="IPR029787">
    <property type="entry name" value="Nucleotide_cyclase"/>
</dbReference>
<keyword evidence="3" id="KW-1185">Reference proteome</keyword>
<dbReference type="EMBL" id="VJMH01007279">
    <property type="protein sequence ID" value="KAF0684486.1"/>
    <property type="molecule type" value="Genomic_DNA"/>
</dbReference>
<protein>
    <submittedName>
        <fullName evidence="2">Aste57867_23536 protein</fullName>
    </submittedName>
</protein>
<dbReference type="PANTHER" id="PTHR43336:SF3">
    <property type="entry name" value="GUANYLATE CYCLASE DOMAIN-CONTAINING PROTEIN"/>
    <property type="match status" value="1"/>
</dbReference>
<dbReference type="Proteomes" id="UP000332933">
    <property type="component" value="Unassembled WGS sequence"/>
</dbReference>
<organism evidence="2 3">
    <name type="scientific">Aphanomyces stellatus</name>
    <dbReference type="NCBI Taxonomy" id="120398"/>
    <lineage>
        <taxon>Eukaryota</taxon>
        <taxon>Sar</taxon>
        <taxon>Stramenopiles</taxon>
        <taxon>Oomycota</taxon>
        <taxon>Saprolegniomycetes</taxon>
        <taxon>Saprolegniales</taxon>
        <taxon>Verrucalvaceae</taxon>
        <taxon>Aphanomyces</taxon>
    </lineage>
</organism>
<dbReference type="PANTHER" id="PTHR43336">
    <property type="entry name" value="OXYGEN SENSOR HISTIDINE KINASE RESPONSE REGULATOR DEVS/DOSS"/>
    <property type="match status" value="1"/>
</dbReference>